<keyword evidence="4" id="KW-1185">Reference proteome</keyword>
<dbReference type="RefSeq" id="WP_121122231.1">
    <property type="nucleotide sequence ID" value="NZ_CP016604.1"/>
</dbReference>
<name>A0A420XJD8_9PAST</name>
<dbReference type="PROSITE" id="PS51257">
    <property type="entry name" value="PROKAR_LIPOPROTEIN"/>
    <property type="match status" value="1"/>
</dbReference>
<organism evidence="3 4">
    <name type="scientific">Otariodibacter oris</name>
    <dbReference type="NCBI Taxonomy" id="1032623"/>
    <lineage>
        <taxon>Bacteria</taxon>
        <taxon>Pseudomonadati</taxon>
        <taxon>Pseudomonadota</taxon>
        <taxon>Gammaproteobacteria</taxon>
        <taxon>Pasteurellales</taxon>
        <taxon>Pasteurellaceae</taxon>
        <taxon>Otariodibacter</taxon>
    </lineage>
</organism>
<accession>A0A420XJD8</accession>
<keyword evidence="2" id="KW-0732">Signal</keyword>
<gene>
    <name evidence="3" type="ORF">DES31_0815</name>
</gene>
<protein>
    <submittedName>
        <fullName evidence="3">Uncharacterized protein</fullName>
    </submittedName>
</protein>
<dbReference type="EMBL" id="RBJC01000004">
    <property type="protein sequence ID" value="RKR77484.1"/>
    <property type="molecule type" value="Genomic_DNA"/>
</dbReference>
<feature type="chain" id="PRO_5019040292" evidence="2">
    <location>
        <begin position="19"/>
        <end position="351"/>
    </location>
</feature>
<dbReference type="OrthoDB" id="7067666at2"/>
<proteinExistence type="predicted"/>
<evidence type="ECO:0000256" key="2">
    <source>
        <dbReference type="SAM" id="SignalP"/>
    </source>
</evidence>
<dbReference type="Proteomes" id="UP000280099">
    <property type="component" value="Unassembled WGS sequence"/>
</dbReference>
<sequence>MKKLFVLSALASSLALTACGELINVPTEYESSDYYYQNIDKAKKVAEQCDSTKASLDVEASKLSDPEVLKKYHQDRSIFLSNCANAQEALLKVEKERQELKKQEEIANRRKEVEDYWNSKKVQYKDMDWKEYIDSNIDFIYEDYSVLSDFKYSYDGDIRKVPESDNLFLDDIYTRAYIESGDRDWQSNKEVISNRALYIDNFKRGINILKTQPYKQLLQDTSYCEQESRELSSCSVWQTALYEIRQDTINNYVANYESLKKDFNQCFDNMDNKFKEFDALDLDEYVITYDDDDLGWTETIRLKAPFGDKSEYRIASERNKAKYHYAMREYPCAQAVEALDRLELSKYKRLD</sequence>
<evidence type="ECO:0000313" key="4">
    <source>
        <dbReference type="Proteomes" id="UP000280099"/>
    </source>
</evidence>
<comment type="caution">
    <text evidence="3">The sequence shown here is derived from an EMBL/GenBank/DDBJ whole genome shotgun (WGS) entry which is preliminary data.</text>
</comment>
<reference evidence="3 4" key="1">
    <citation type="submission" date="2018-10" db="EMBL/GenBank/DDBJ databases">
        <title>Genomic Encyclopedia of Type Strains, Phase IV (KMG-IV): sequencing the most valuable type-strain genomes for metagenomic binning, comparative biology and taxonomic classification.</title>
        <authorList>
            <person name="Goeker M."/>
        </authorList>
    </citation>
    <scope>NUCLEOTIDE SEQUENCE [LARGE SCALE GENOMIC DNA]</scope>
    <source>
        <strain evidence="3 4">DSM 23800</strain>
    </source>
</reference>
<feature type="coiled-coil region" evidence="1">
    <location>
        <begin position="83"/>
        <end position="113"/>
    </location>
</feature>
<evidence type="ECO:0000313" key="3">
    <source>
        <dbReference type="EMBL" id="RKR77484.1"/>
    </source>
</evidence>
<dbReference type="AlphaFoldDB" id="A0A420XJD8"/>
<feature type="signal peptide" evidence="2">
    <location>
        <begin position="1"/>
        <end position="18"/>
    </location>
</feature>
<keyword evidence="1" id="KW-0175">Coiled coil</keyword>
<evidence type="ECO:0000256" key="1">
    <source>
        <dbReference type="SAM" id="Coils"/>
    </source>
</evidence>